<protein>
    <submittedName>
        <fullName evidence="1">Uncharacterized protein</fullName>
    </submittedName>
</protein>
<dbReference type="EMBL" id="LZEX01000043">
    <property type="protein sequence ID" value="OBU03508.1"/>
    <property type="molecule type" value="Genomic_DNA"/>
</dbReference>
<reference evidence="1 2" key="1">
    <citation type="submission" date="2016-06" db="EMBL/GenBank/DDBJ databases">
        <authorList>
            <person name="Kjaerup R.B."/>
            <person name="Dalgaard T.S."/>
            <person name="Juul-Madsen H.R."/>
        </authorList>
    </citation>
    <scope>NUCLEOTIDE SEQUENCE [LARGE SCALE GENOMIC DNA]</scope>
    <source>
        <strain evidence="1 2">GCSL-Mp3</strain>
    </source>
</reference>
<gene>
    <name evidence="1" type="ORF">AYY17_11125</name>
</gene>
<accession>A0A1B8H349</accession>
<evidence type="ECO:0000313" key="1">
    <source>
        <dbReference type="EMBL" id="OBU03508.1"/>
    </source>
</evidence>
<dbReference type="RefSeq" id="WP_067426023.1">
    <property type="nucleotide sequence ID" value="NZ_LZEX01000043.1"/>
</dbReference>
<evidence type="ECO:0000313" key="2">
    <source>
        <dbReference type="Proteomes" id="UP000092247"/>
    </source>
</evidence>
<dbReference type="AlphaFoldDB" id="A0A1B8H349"/>
<sequence>MTKRSDISSGRLIYTEELGWIDTGHAKGEDASILMNVLNAGDYSAKEPYFRVKYTQYMGRGRDHGVSKITRWKVRRGLSDDDKKSIVLTIMMYTTHKFESLQGEFPFSWVTDSGYSGEDCISNLLGFYKVISDVDPMNYLTIISKEEAYRLWDYYGSIGKYKNKLFRPLIFPDPDEYPNNARPYFVSLPLFLDTVKPINDIRTSQILIHVRDSTGINIGVESEWIKIE</sequence>
<proteinExistence type="predicted"/>
<name>A0A1B8H349_9GAMM</name>
<dbReference type="Proteomes" id="UP000092247">
    <property type="component" value="Unassembled WGS sequence"/>
</dbReference>
<comment type="caution">
    <text evidence="1">The sequence shown here is derived from an EMBL/GenBank/DDBJ whole genome shotgun (WGS) entry which is preliminary data.</text>
</comment>
<organism evidence="1 2">
    <name type="scientific">Morganella psychrotolerans</name>
    <dbReference type="NCBI Taxonomy" id="368603"/>
    <lineage>
        <taxon>Bacteria</taxon>
        <taxon>Pseudomonadati</taxon>
        <taxon>Pseudomonadota</taxon>
        <taxon>Gammaproteobacteria</taxon>
        <taxon>Enterobacterales</taxon>
        <taxon>Morganellaceae</taxon>
        <taxon>Morganella</taxon>
    </lineage>
</organism>